<dbReference type="PANTHER" id="PTHR39576:SF2">
    <property type="entry name" value="ATTACHING AND EFFACING PROTEIN HOMOLOG-RELATED"/>
    <property type="match status" value="1"/>
</dbReference>
<evidence type="ECO:0000313" key="5">
    <source>
        <dbReference type="Proteomes" id="UP000280955"/>
    </source>
</evidence>
<feature type="compositionally biased region" description="Acidic residues" evidence="2">
    <location>
        <begin position="913"/>
        <end position="924"/>
    </location>
</feature>
<evidence type="ECO:0000256" key="2">
    <source>
        <dbReference type="SAM" id="MobiDB-lite"/>
    </source>
</evidence>
<comment type="similarity">
    <text evidence="1">Belongs to the intimin/invasin family.</text>
</comment>
<feature type="compositionally biased region" description="Basic and acidic residues" evidence="2">
    <location>
        <begin position="865"/>
        <end position="875"/>
    </location>
</feature>
<comment type="caution">
    <text evidence="4">The sequence shown here is derived from an EMBL/GenBank/DDBJ whole genome shotgun (WGS) entry which is preliminary data.</text>
</comment>
<accession>A0ABX9SNW7</accession>
<dbReference type="InterPro" id="IPR038177">
    <property type="entry name" value="IAT_beta_sf"/>
</dbReference>
<dbReference type="Pfam" id="PF11924">
    <property type="entry name" value="IAT_beta"/>
    <property type="match status" value="1"/>
</dbReference>
<dbReference type="PANTHER" id="PTHR39576">
    <property type="entry name" value="ATTACHING AND EFFACING PROTEIN HOMOLOG-RELATED-RELATED"/>
    <property type="match status" value="1"/>
</dbReference>
<sequence length="924" mass="109570">MKKKIGYVSAITVALLLASCYKPNKKKELMVNETQKENLNTIGSEQKRKKRWLQHQTDDDATQGGDIPKSAMSGKRWLQHQTNDDVMQGSDISKSGIADMGFAALQPETEKSAGEVRANLPLSDGKLTSGSIDLFYPLYDGDSRLFFGQVGARRFDGRNIVNLGIGQRYFQGDWALGYNTFYDIQISGNAHQRLGFGLEYWRDYLYLSANGYFGLTDWYSSSALDGYAERAANGYDIRAQGWFPVYPQLSGKLKFEQYFGDDIALLNHQNRYKNPYALTMGLEYTPIQLISLGIDRTFSHRGKDDTKVNLSFNYQLGVPLSQQIDPTVAPVKRTLADNRYHLVERNNNIVLKHRERAQLSLYLPTGLSGFGGERKLINFSFNGKYRLKHIQWNDGALRARGGRIIALSNNSYVVQFPNYSRQQSNHITISAVAHDEQGNVSNSSEMGVLINVPVALSAPVIGPVEKDEAELLLLTGEGGEVPPFLNDREDELLEKQLGQKRLEQERLEQERLERERLEQERLGQERLEQERLEQERLGRERLEQERLGQEWLEQERLEQERLERERLEQERLEQERLERERLDQERVEQEARDAWLRQEEQERLEQERLEQERLEQERLEQERLDQERVEQEARDAWLRQEEQERLEQERLGRERLEQERLGQERLEQERLEQERLERERLEQERLEQERLERERLDQERVEQEARDAWLRQEEQERLEQERLEQERLERERLEQERLEQERLERERLDQERVEQEARDAWLRQEEQERLEQERLEQERLEQERLDQERVEQEARDAWLRQEEQERLEQERLEQERLERERLEQERLEQERLEQERRDKILERRKGTYGDSDDDSDDDTYQESPETTKEPEKKPELQGGNGSKPDIAPNLLLDHPLLNQVGDNSTLYTNNTDPNEEGNETDWED</sequence>
<dbReference type="Proteomes" id="UP000280955">
    <property type="component" value="Unassembled WGS sequence"/>
</dbReference>
<proteinExistence type="inferred from homology"/>
<dbReference type="PROSITE" id="PS51257">
    <property type="entry name" value="PROKAR_LIPOPROTEIN"/>
    <property type="match status" value="1"/>
</dbReference>
<evidence type="ECO:0000259" key="3">
    <source>
        <dbReference type="Pfam" id="PF11924"/>
    </source>
</evidence>
<feature type="compositionally biased region" description="Polar residues" evidence="2">
    <location>
        <begin position="900"/>
        <end position="912"/>
    </location>
</feature>
<feature type="region of interest" description="Disordered" evidence="2">
    <location>
        <begin position="809"/>
        <end position="924"/>
    </location>
</feature>
<feature type="compositionally biased region" description="Acidic residues" evidence="2">
    <location>
        <begin position="850"/>
        <end position="860"/>
    </location>
</feature>
<gene>
    <name evidence="4" type="ORF">BDD30_1814</name>
</gene>
<dbReference type="InterPro" id="IPR051715">
    <property type="entry name" value="Intimin-Invasin_domain"/>
</dbReference>
<feature type="compositionally biased region" description="Basic and acidic residues" evidence="2">
    <location>
        <begin position="809"/>
        <end position="847"/>
    </location>
</feature>
<dbReference type="InterPro" id="IPR024519">
    <property type="entry name" value="IAT_beta"/>
</dbReference>
<organism evidence="4 5">
    <name type="scientific">Photorhabdus asymbiotica</name>
    <dbReference type="NCBI Taxonomy" id="291112"/>
    <lineage>
        <taxon>Bacteria</taxon>
        <taxon>Pseudomonadati</taxon>
        <taxon>Pseudomonadota</taxon>
        <taxon>Gammaproteobacteria</taxon>
        <taxon>Enterobacterales</taxon>
        <taxon>Morganellaceae</taxon>
        <taxon>Photorhabdus</taxon>
    </lineage>
</organism>
<name>A0ABX9SNW7_9GAMM</name>
<keyword evidence="5" id="KW-1185">Reference proteome</keyword>
<feature type="region of interest" description="Disordered" evidence="2">
    <location>
        <begin position="40"/>
        <end position="71"/>
    </location>
</feature>
<evidence type="ECO:0000256" key="1">
    <source>
        <dbReference type="ARBA" id="ARBA00010116"/>
    </source>
</evidence>
<reference evidence="4 5" key="1">
    <citation type="submission" date="2018-10" db="EMBL/GenBank/DDBJ databases">
        <title>Genomic Encyclopedia of Archaeal and Bacterial Type Strains, Phase II (KMG-II): from individual species to whole genera.</title>
        <authorList>
            <person name="Goeker M."/>
        </authorList>
    </citation>
    <scope>NUCLEOTIDE SEQUENCE [LARGE SCALE GENOMIC DNA]</scope>
    <source>
        <strain evidence="4 5">DSM 15149</strain>
    </source>
</reference>
<protein>
    <submittedName>
        <fullName evidence="4">Inverse autotransporter-like protein with beta domain</fullName>
    </submittedName>
</protein>
<dbReference type="InterPro" id="IPR003535">
    <property type="entry name" value="Intimin/invasin_bac"/>
</dbReference>
<dbReference type="EMBL" id="RBLJ01000002">
    <property type="protein sequence ID" value="RKS59728.1"/>
    <property type="molecule type" value="Genomic_DNA"/>
</dbReference>
<dbReference type="PRINTS" id="PR01369">
    <property type="entry name" value="INTIMIN"/>
</dbReference>
<dbReference type="Gene3D" id="2.40.160.160">
    <property type="entry name" value="Inverse autotransporter, beta-domain"/>
    <property type="match status" value="1"/>
</dbReference>
<dbReference type="RefSeq" id="WP_015835864.1">
    <property type="nucleotide sequence ID" value="NC_012962.1"/>
</dbReference>
<evidence type="ECO:0000313" key="4">
    <source>
        <dbReference type="EMBL" id="RKS59728.1"/>
    </source>
</evidence>
<feature type="domain" description="Inverse autotransporter beta-domain" evidence="3">
    <location>
        <begin position="112"/>
        <end position="347"/>
    </location>
</feature>